<feature type="transmembrane region" description="Helical" evidence="2">
    <location>
        <begin position="604"/>
        <end position="627"/>
    </location>
</feature>
<comment type="similarity">
    <text evidence="1">Belongs to the protein kinase superfamily. ADCK protein kinase family.</text>
</comment>
<feature type="domain" description="Protein kinase" evidence="3">
    <location>
        <begin position="225"/>
        <end position="573"/>
    </location>
</feature>
<feature type="transmembrane region" description="Helical" evidence="2">
    <location>
        <begin position="75"/>
        <end position="95"/>
    </location>
</feature>
<dbReference type="Gene3D" id="3.30.200.20">
    <property type="entry name" value="Phosphorylase Kinase, domain 1"/>
    <property type="match status" value="1"/>
</dbReference>
<feature type="transmembrane region" description="Helical" evidence="2">
    <location>
        <begin position="633"/>
        <end position="655"/>
    </location>
</feature>
<dbReference type="Proteomes" id="UP000245938">
    <property type="component" value="Unassembled WGS sequence"/>
</dbReference>
<dbReference type="OrthoDB" id="9795390at2"/>
<dbReference type="InterPro" id="IPR000719">
    <property type="entry name" value="Prot_kinase_dom"/>
</dbReference>
<feature type="transmembrane region" description="Helical" evidence="2">
    <location>
        <begin position="6"/>
        <end position="25"/>
    </location>
</feature>
<dbReference type="SUPFAM" id="SSF56112">
    <property type="entry name" value="Protein kinase-like (PK-like)"/>
    <property type="match status" value="1"/>
</dbReference>
<organism evidence="4 5">
    <name type="scientific">Kurthia sibirica</name>
    <dbReference type="NCBI Taxonomy" id="202750"/>
    <lineage>
        <taxon>Bacteria</taxon>
        <taxon>Bacillati</taxon>
        <taxon>Bacillota</taxon>
        <taxon>Bacilli</taxon>
        <taxon>Bacillales</taxon>
        <taxon>Caryophanaceae</taxon>
        <taxon>Kurthia</taxon>
    </lineage>
</organism>
<dbReference type="Pfam" id="PF03109">
    <property type="entry name" value="ABC1"/>
    <property type="match status" value="1"/>
</dbReference>
<reference evidence="4 5" key="1">
    <citation type="submission" date="2018-05" db="EMBL/GenBank/DDBJ databases">
        <title>Kurthia sibirica genome sequence.</title>
        <authorList>
            <person name="Maclea K.S."/>
            <person name="Goen A.E."/>
        </authorList>
    </citation>
    <scope>NUCLEOTIDE SEQUENCE [LARGE SCALE GENOMIC DNA]</scope>
    <source>
        <strain evidence="4 5">ATCC 49154</strain>
    </source>
</reference>
<dbReference type="InterPro" id="IPR004147">
    <property type="entry name" value="ABC1_dom"/>
</dbReference>
<dbReference type="Gene3D" id="1.10.510.10">
    <property type="entry name" value="Transferase(Phosphotransferase) domain 1"/>
    <property type="match status" value="1"/>
</dbReference>
<comment type="caution">
    <text evidence="4">The sequence shown here is derived from an EMBL/GenBank/DDBJ whole genome shotgun (WGS) entry which is preliminary data.</text>
</comment>
<proteinExistence type="inferred from homology"/>
<protein>
    <submittedName>
        <fullName evidence="4">Ubiquinone biosynthesis protein</fullName>
    </submittedName>
</protein>
<evidence type="ECO:0000313" key="5">
    <source>
        <dbReference type="Proteomes" id="UP000245938"/>
    </source>
</evidence>
<dbReference type="InterPro" id="IPR011009">
    <property type="entry name" value="Kinase-like_dom_sf"/>
</dbReference>
<accession>A0A2U3AK05</accession>
<keyword evidence="2" id="KW-1133">Transmembrane helix</keyword>
<dbReference type="GO" id="GO:0004672">
    <property type="term" value="F:protein kinase activity"/>
    <property type="evidence" value="ECO:0007669"/>
    <property type="project" value="InterPro"/>
</dbReference>
<dbReference type="InterPro" id="IPR050154">
    <property type="entry name" value="UbiB_kinase"/>
</dbReference>
<evidence type="ECO:0000259" key="3">
    <source>
        <dbReference type="PROSITE" id="PS50011"/>
    </source>
</evidence>
<dbReference type="AlphaFoldDB" id="A0A2U3AK05"/>
<name>A0A2U3AK05_9BACL</name>
<sequence>MLMTILWIISLLVISIIVYIVTGRLIGTKLNMIKRMVAVILSVAITSSVYWYAYLRFTNFPSTAGQEESAFFTTAVWIASMLLITMLIQLVLELFDAGHLRSNLQNEQAKQNMFVKLISRWRMQRRLASVLRIAVKHGIGQAIGFRRTSEGERSFARSFRMMLEESDGLFIKFGQMLSTRKDILSEALIEELSQLQENVKPMTNQQIETRLQAAYGKNWQQKFTKFNMEPLASGSIGQVHEALLFENHEKVVVKVLRPDITELLKNDLDILINFAAWLNEESLWAENLGFLDLATSFANNMREEINFDIELRNMEQISNALKQVDSNVQIPKVYPEVSDSTILVMDYVDGVKITEAKDVLAVRGRSQQDVLAELFTSFLHQVLVAGVFHGDPHPGNIHVLKETGQVAMLDFGAVGRIGAKEQRGLTLLFIGYHRRDPKVFIEAIRHLVEDEKHLSDKSFEQDIEQLLARLTYLDHVSTTELVQSIFTIIQNHHMKLFPMVSVAMRALIILEGTIKSVSRDFDAFAYASKFAGSQITMKNVKAKAEEFKKTLQEEVVMMLPVLRDLPRRLDHFTRNLEKGEVKVAMDFTSNTANKAFMTKWLSQFMLLLVGITFGGLSVAILAIAQFMSGTITIYLNTAAFIGLFLSLIILVRLSLQVIRESKRIQK</sequence>
<dbReference type="PANTHER" id="PTHR10566:SF113">
    <property type="entry name" value="PROTEIN ACTIVITY OF BC1 COMPLEX KINASE 7, CHLOROPLASTIC"/>
    <property type="match status" value="1"/>
</dbReference>
<gene>
    <name evidence="4" type="ORF">DEX24_11460</name>
</gene>
<keyword evidence="4" id="KW-0830">Ubiquinone</keyword>
<dbReference type="PROSITE" id="PS50011">
    <property type="entry name" value="PROTEIN_KINASE_DOM"/>
    <property type="match status" value="1"/>
</dbReference>
<keyword evidence="2" id="KW-0812">Transmembrane</keyword>
<evidence type="ECO:0000256" key="2">
    <source>
        <dbReference type="SAM" id="Phobius"/>
    </source>
</evidence>
<dbReference type="PANTHER" id="PTHR10566">
    <property type="entry name" value="CHAPERONE-ACTIVITY OF BC1 COMPLEX CABC1 -RELATED"/>
    <property type="match status" value="1"/>
</dbReference>
<evidence type="ECO:0000313" key="4">
    <source>
        <dbReference type="EMBL" id="PWI24870.1"/>
    </source>
</evidence>
<feature type="transmembrane region" description="Helical" evidence="2">
    <location>
        <begin position="37"/>
        <end position="55"/>
    </location>
</feature>
<dbReference type="EMBL" id="QFVR01000015">
    <property type="protein sequence ID" value="PWI24870.1"/>
    <property type="molecule type" value="Genomic_DNA"/>
</dbReference>
<keyword evidence="5" id="KW-1185">Reference proteome</keyword>
<evidence type="ECO:0000256" key="1">
    <source>
        <dbReference type="ARBA" id="ARBA00009670"/>
    </source>
</evidence>
<keyword evidence="2" id="KW-0472">Membrane</keyword>
<dbReference type="GO" id="GO:0005524">
    <property type="term" value="F:ATP binding"/>
    <property type="evidence" value="ECO:0007669"/>
    <property type="project" value="InterPro"/>
</dbReference>
<dbReference type="CDD" id="cd05121">
    <property type="entry name" value="ABC1_ADCK3-like"/>
    <property type="match status" value="1"/>
</dbReference>